<dbReference type="Pfam" id="PF00301">
    <property type="entry name" value="Rubredoxin"/>
    <property type="match status" value="1"/>
</dbReference>
<dbReference type="Gene3D" id="2.20.28.10">
    <property type="match status" value="1"/>
</dbReference>
<dbReference type="CDD" id="cd00730">
    <property type="entry name" value="rubredoxin"/>
    <property type="match status" value="1"/>
</dbReference>
<comment type="similarity">
    <text evidence="2">Belongs to the rubredoxin family.</text>
</comment>
<keyword evidence="6" id="KW-0408">Iron</keyword>
<gene>
    <name evidence="8" type="ORF">MNBD_GAMMA23-691</name>
</gene>
<evidence type="ECO:0000256" key="4">
    <source>
        <dbReference type="ARBA" id="ARBA00022723"/>
    </source>
</evidence>
<dbReference type="InterPro" id="IPR050526">
    <property type="entry name" value="Rubredoxin_ET"/>
</dbReference>
<sequence>MSFKKYECDICGFIYDEELGLPDEGIAPGTKWDDIPDDWQCPDCSVGKSDFDMVEIT</sequence>
<evidence type="ECO:0000259" key="7">
    <source>
        <dbReference type="PROSITE" id="PS50903"/>
    </source>
</evidence>
<organism evidence="8">
    <name type="scientific">hydrothermal vent metagenome</name>
    <dbReference type="NCBI Taxonomy" id="652676"/>
    <lineage>
        <taxon>unclassified sequences</taxon>
        <taxon>metagenomes</taxon>
        <taxon>ecological metagenomes</taxon>
    </lineage>
</organism>
<evidence type="ECO:0000256" key="6">
    <source>
        <dbReference type="ARBA" id="ARBA00023004"/>
    </source>
</evidence>
<dbReference type="GO" id="GO:0009055">
    <property type="term" value="F:electron transfer activity"/>
    <property type="evidence" value="ECO:0007669"/>
    <property type="project" value="InterPro"/>
</dbReference>
<dbReference type="PIRSF" id="PIRSF000071">
    <property type="entry name" value="Rubredoxin"/>
    <property type="match status" value="1"/>
</dbReference>
<evidence type="ECO:0000256" key="3">
    <source>
        <dbReference type="ARBA" id="ARBA00022448"/>
    </source>
</evidence>
<dbReference type="InterPro" id="IPR024934">
    <property type="entry name" value="Rubredoxin-like_dom"/>
</dbReference>
<accession>A0A3B1AIL2</accession>
<keyword evidence="5" id="KW-0249">Electron transport</keyword>
<dbReference type="PANTHER" id="PTHR47627:SF1">
    <property type="entry name" value="RUBREDOXIN-1-RELATED"/>
    <property type="match status" value="1"/>
</dbReference>
<keyword evidence="3" id="KW-0813">Transport</keyword>
<dbReference type="PROSITE" id="PS50903">
    <property type="entry name" value="RUBREDOXIN_LIKE"/>
    <property type="match status" value="1"/>
</dbReference>
<dbReference type="EMBL" id="UOFT01000034">
    <property type="protein sequence ID" value="VAW93724.1"/>
    <property type="molecule type" value="Genomic_DNA"/>
</dbReference>
<feature type="domain" description="Rubredoxin-like" evidence="7">
    <location>
        <begin position="3"/>
        <end position="54"/>
    </location>
</feature>
<evidence type="ECO:0000313" key="8">
    <source>
        <dbReference type="EMBL" id="VAW93724.1"/>
    </source>
</evidence>
<dbReference type="FunFam" id="2.20.28.10:FF:000001">
    <property type="entry name" value="Rubredoxin"/>
    <property type="match status" value="1"/>
</dbReference>
<evidence type="ECO:0000256" key="5">
    <source>
        <dbReference type="ARBA" id="ARBA00022982"/>
    </source>
</evidence>
<evidence type="ECO:0000256" key="1">
    <source>
        <dbReference type="ARBA" id="ARBA00001965"/>
    </source>
</evidence>
<comment type="cofactor">
    <cofactor evidence="1">
        <name>Fe(3+)</name>
        <dbReference type="ChEBI" id="CHEBI:29034"/>
    </cofactor>
</comment>
<reference evidence="8" key="1">
    <citation type="submission" date="2018-06" db="EMBL/GenBank/DDBJ databases">
        <authorList>
            <person name="Zhirakovskaya E."/>
        </authorList>
    </citation>
    <scope>NUCLEOTIDE SEQUENCE</scope>
</reference>
<dbReference type="AlphaFoldDB" id="A0A3B1AIL2"/>
<name>A0A3B1AIL2_9ZZZZ</name>
<dbReference type="PANTHER" id="PTHR47627">
    <property type="entry name" value="RUBREDOXIN"/>
    <property type="match status" value="1"/>
</dbReference>
<dbReference type="InterPro" id="IPR024935">
    <property type="entry name" value="Rubredoxin_dom"/>
</dbReference>
<keyword evidence="4" id="KW-0479">Metal-binding</keyword>
<proteinExistence type="inferred from homology"/>
<evidence type="ECO:0000256" key="2">
    <source>
        <dbReference type="ARBA" id="ARBA00005337"/>
    </source>
</evidence>
<dbReference type="SUPFAM" id="SSF57802">
    <property type="entry name" value="Rubredoxin-like"/>
    <property type="match status" value="1"/>
</dbReference>
<protein>
    <submittedName>
        <fullName evidence="8">Rubredoxin</fullName>
    </submittedName>
</protein>
<dbReference type="PRINTS" id="PR00163">
    <property type="entry name" value="RUBREDOXIN"/>
</dbReference>
<dbReference type="InterPro" id="IPR024922">
    <property type="entry name" value="Rubredoxin"/>
</dbReference>
<dbReference type="GO" id="GO:0005506">
    <property type="term" value="F:iron ion binding"/>
    <property type="evidence" value="ECO:0007669"/>
    <property type="project" value="InterPro"/>
</dbReference>
<dbReference type="GO" id="GO:0043448">
    <property type="term" value="P:alkane catabolic process"/>
    <property type="evidence" value="ECO:0007669"/>
    <property type="project" value="TreeGrafter"/>
</dbReference>